<dbReference type="GO" id="GO:0051213">
    <property type="term" value="F:dioxygenase activity"/>
    <property type="evidence" value="ECO:0007669"/>
    <property type="project" value="UniProtKB-KW"/>
</dbReference>
<dbReference type="PANTHER" id="PTHR36437:SF2">
    <property type="entry name" value="GLYOXALASE_BLEOMYCIN RESISTANCE PROTEIN_DIOXYGENASE"/>
    <property type="match status" value="1"/>
</dbReference>
<sequence>MRIHVTSVFVDDQEQALRFYTETLGFVKKHDVPLGEARWLTVVSAEEPEGIELLLEPSGHPAVGPYKRALVADGIPAASFAVDDVRAEHDRLTALGVRFTQEPLETGGVTTAVLDDTCGNLIQIVRAA</sequence>
<evidence type="ECO:0000259" key="1">
    <source>
        <dbReference type="PROSITE" id="PS51819"/>
    </source>
</evidence>
<keyword evidence="3" id="KW-1185">Reference proteome</keyword>
<keyword evidence="2" id="KW-0223">Dioxygenase</keyword>
<dbReference type="InterPro" id="IPR029068">
    <property type="entry name" value="Glyas_Bleomycin-R_OHBP_Dase"/>
</dbReference>
<accession>A0A1M6B540</accession>
<dbReference type="EMBL" id="FQZK01000001">
    <property type="protein sequence ID" value="SHI43583.1"/>
    <property type="molecule type" value="Genomic_DNA"/>
</dbReference>
<dbReference type="Gene3D" id="3.10.180.10">
    <property type="entry name" value="2,3-Dihydroxybiphenyl 1,2-Dioxygenase, domain 1"/>
    <property type="match status" value="1"/>
</dbReference>
<dbReference type="PANTHER" id="PTHR36437">
    <property type="entry name" value="GLYOXALASE/BLEOMYCIN RESISTANCE PROTEIN/DIOXYGENASE"/>
    <property type="match status" value="1"/>
</dbReference>
<dbReference type="STRING" id="758803.SAMN05421803_101214"/>
<organism evidence="2 3">
    <name type="scientific">Nocardiopsis flavescens</name>
    <dbReference type="NCBI Taxonomy" id="758803"/>
    <lineage>
        <taxon>Bacteria</taxon>
        <taxon>Bacillati</taxon>
        <taxon>Actinomycetota</taxon>
        <taxon>Actinomycetes</taxon>
        <taxon>Streptosporangiales</taxon>
        <taxon>Nocardiopsidaceae</taxon>
        <taxon>Nocardiopsis</taxon>
    </lineage>
</organism>
<dbReference type="InterPro" id="IPR004360">
    <property type="entry name" value="Glyas_Fos-R_dOase_dom"/>
</dbReference>
<feature type="domain" description="VOC" evidence="1">
    <location>
        <begin position="1"/>
        <end position="127"/>
    </location>
</feature>
<dbReference type="RefSeq" id="WP_073373963.1">
    <property type="nucleotide sequence ID" value="NZ_FQZK01000001.1"/>
</dbReference>
<proteinExistence type="predicted"/>
<dbReference type="Proteomes" id="UP000184452">
    <property type="component" value="Unassembled WGS sequence"/>
</dbReference>
<name>A0A1M6B540_9ACTN</name>
<evidence type="ECO:0000313" key="2">
    <source>
        <dbReference type="EMBL" id="SHI43583.1"/>
    </source>
</evidence>
<keyword evidence="2" id="KW-0560">Oxidoreductase</keyword>
<evidence type="ECO:0000313" key="3">
    <source>
        <dbReference type="Proteomes" id="UP000184452"/>
    </source>
</evidence>
<reference evidence="2 3" key="1">
    <citation type="submission" date="2016-11" db="EMBL/GenBank/DDBJ databases">
        <authorList>
            <person name="Jaros S."/>
            <person name="Januszkiewicz K."/>
            <person name="Wedrychowicz H."/>
        </authorList>
    </citation>
    <scope>NUCLEOTIDE SEQUENCE [LARGE SCALE GENOMIC DNA]</scope>
    <source>
        <strain evidence="2 3">CGMCC 4.5723</strain>
    </source>
</reference>
<dbReference type="CDD" id="cd07263">
    <property type="entry name" value="VOC_like"/>
    <property type="match status" value="1"/>
</dbReference>
<dbReference type="SUPFAM" id="SSF54593">
    <property type="entry name" value="Glyoxalase/Bleomycin resistance protein/Dihydroxybiphenyl dioxygenase"/>
    <property type="match status" value="1"/>
</dbReference>
<dbReference type="PROSITE" id="PS51819">
    <property type="entry name" value="VOC"/>
    <property type="match status" value="1"/>
</dbReference>
<gene>
    <name evidence="2" type="ORF">SAMN05421803_101214</name>
</gene>
<dbReference type="Pfam" id="PF00903">
    <property type="entry name" value="Glyoxalase"/>
    <property type="match status" value="1"/>
</dbReference>
<dbReference type="OrthoDB" id="197463at2"/>
<dbReference type="AlphaFoldDB" id="A0A1M6B540"/>
<protein>
    <submittedName>
        <fullName evidence="2">Catechol 2,3-dioxygenase</fullName>
    </submittedName>
</protein>
<dbReference type="InterPro" id="IPR037523">
    <property type="entry name" value="VOC_core"/>
</dbReference>